<dbReference type="PANTHER" id="PTHR42679:SF2">
    <property type="entry name" value="S-METHYL-5'-THIOADENOSINE PHOSPHORYLASE"/>
    <property type="match status" value="1"/>
</dbReference>
<dbReference type="AlphaFoldDB" id="X0Z6B6"/>
<dbReference type="InterPro" id="IPR010044">
    <property type="entry name" value="MTAP"/>
</dbReference>
<dbReference type="GO" id="GO:0005829">
    <property type="term" value="C:cytosol"/>
    <property type="evidence" value="ECO:0007669"/>
    <property type="project" value="TreeGrafter"/>
</dbReference>
<comment type="caution">
    <text evidence="4">The sequence shown here is derived from an EMBL/GenBank/DDBJ whole genome shotgun (WGS) entry which is preliminary data.</text>
</comment>
<sequence length="173" mass="19049">FFSEGIVGHIPFAEPFCPVLSQIVFQAAREVEATVHAKGTYVVMEGPAFSTRAESRLYRSWGADIIGMTALPEAKLAREAEICYAIIACVTDYDSWKELSEPVTVDVILNTLRQNADIAKRVIKLAVSMIPEMRQCGCATALETAIVTAPEFIPPDQKEKLNLLIGKYLKGDK</sequence>
<evidence type="ECO:0000256" key="1">
    <source>
        <dbReference type="ARBA" id="ARBA00022676"/>
    </source>
</evidence>
<feature type="domain" description="Nucleoside phosphorylase" evidence="3">
    <location>
        <begin position="7"/>
        <end position="125"/>
    </location>
</feature>
<dbReference type="PANTHER" id="PTHR42679">
    <property type="entry name" value="S-METHYL-5'-THIOADENOSINE PHOSPHORYLASE"/>
    <property type="match status" value="1"/>
</dbReference>
<gene>
    <name evidence="4" type="ORF">S01H1_78216</name>
</gene>
<dbReference type="Pfam" id="PF01048">
    <property type="entry name" value="PNP_UDP_1"/>
    <property type="match status" value="1"/>
</dbReference>
<organism evidence="4">
    <name type="scientific">marine sediment metagenome</name>
    <dbReference type="NCBI Taxonomy" id="412755"/>
    <lineage>
        <taxon>unclassified sequences</taxon>
        <taxon>metagenomes</taxon>
        <taxon>ecological metagenomes</taxon>
    </lineage>
</organism>
<dbReference type="GO" id="GO:0017061">
    <property type="term" value="F:S-methyl-5-thioadenosine phosphorylase activity"/>
    <property type="evidence" value="ECO:0007669"/>
    <property type="project" value="InterPro"/>
</dbReference>
<dbReference type="Gene3D" id="3.40.50.1580">
    <property type="entry name" value="Nucleoside phosphorylase domain"/>
    <property type="match status" value="1"/>
</dbReference>
<feature type="non-terminal residue" evidence="4">
    <location>
        <position position="1"/>
    </location>
</feature>
<reference evidence="4" key="1">
    <citation type="journal article" date="2014" name="Front. Microbiol.">
        <title>High frequency of phylogenetically diverse reductive dehalogenase-homologous genes in deep subseafloor sedimentary metagenomes.</title>
        <authorList>
            <person name="Kawai M."/>
            <person name="Futagami T."/>
            <person name="Toyoda A."/>
            <person name="Takaki Y."/>
            <person name="Nishi S."/>
            <person name="Hori S."/>
            <person name="Arai W."/>
            <person name="Tsubouchi T."/>
            <person name="Morono Y."/>
            <person name="Uchiyama I."/>
            <person name="Ito T."/>
            <person name="Fujiyama A."/>
            <person name="Inagaki F."/>
            <person name="Takami H."/>
        </authorList>
    </citation>
    <scope>NUCLEOTIDE SEQUENCE</scope>
    <source>
        <strain evidence="4">Expedition CK06-06</strain>
    </source>
</reference>
<keyword evidence="1" id="KW-0328">Glycosyltransferase</keyword>
<accession>X0Z6B6</accession>
<name>X0Z6B6_9ZZZZ</name>
<proteinExistence type="predicted"/>
<dbReference type="SUPFAM" id="SSF53167">
    <property type="entry name" value="Purine and uridine phosphorylases"/>
    <property type="match status" value="1"/>
</dbReference>
<keyword evidence="2" id="KW-0808">Transferase</keyword>
<dbReference type="EMBL" id="BARS01052621">
    <property type="protein sequence ID" value="GAG44111.1"/>
    <property type="molecule type" value="Genomic_DNA"/>
</dbReference>
<evidence type="ECO:0000256" key="2">
    <source>
        <dbReference type="ARBA" id="ARBA00022679"/>
    </source>
</evidence>
<dbReference type="GO" id="GO:0019509">
    <property type="term" value="P:L-methionine salvage from methylthioadenosine"/>
    <property type="evidence" value="ECO:0007669"/>
    <property type="project" value="TreeGrafter"/>
</dbReference>
<protein>
    <recommendedName>
        <fullName evidence="3">Nucleoside phosphorylase domain-containing protein</fullName>
    </recommendedName>
</protein>
<evidence type="ECO:0000313" key="4">
    <source>
        <dbReference type="EMBL" id="GAG44111.1"/>
    </source>
</evidence>
<dbReference type="GO" id="GO:0009116">
    <property type="term" value="P:nucleoside metabolic process"/>
    <property type="evidence" value="ECO:0007669"/>
    <property type="project" value="InterPro"/>
</dbReference>
<evidence type="ECO:0000259" key="3">
    <source>
        <dbReference type="Pfam" id="PF01048"/>
    </source>
</evidence>
<dbReference type="CDD" id="cd09010">
    <property type="entry name" value="MTAP_SsMTAPII_like_MTIP"/>
    <property type="match status" value="1"/>
</dbReference>
<dbReference type="InterPro" id="IPR035994">
    <property type="entry name" value="Nucleoside_phosphorylase_sf"/>
</dbReference>
<dbReference type="InterPro" id="IPR000845">
    <property type="entry name" value="Nucleoside_phosphorylase_d"/>
</dbReference>